<proteinExistence type="predicted"/>
<dbReference type="Proteomes" id="UP000578531">
    <property type="component" value="Unassembled WGS sequence"/>
</dbReference>
<evidence type="ECO:0000256" key="1">
    <source>
        <dbReference type="SAM" id="MobiDB-lite"/>
    </source>
</evidence>
<feature type="compositionally biased region" description="Polar residues" evidence="1">
    <location>
        <begin position="1"/>
        <end position="16"/>
    </location>
</feature>
<comment type="caution">
    <text evidence="2">The sequence shown here is derived from an EMBL/GenBank/DDBJ whole genome shotgun (WGS) entry which is preliminary data.</text>
</comment>
<keyword evidence="3" id="KW-1185">Reference proteome</keyword>
<dbReference type="AlphaFoldDB" id="A0A8H6L0M2"/>
<evidence type="ECO:0000313" key="3">
    <source>
        <dbReference type="Proteomes" id="UP000578531"/>
    </source>
</evidence>
<dbReference type="RefSeq" id="XP_037160583.1">
    <property type="nucleotide sequence ID" value="XM_037312535.1"/>
</dbReference>
<accession>A0A8H6L0M2</accession>
<sequence length="91" mass="9900">MRVNDASPSAAGNSLLQPFGKPRQKNHIKIIDVLAVKVTPHLLLLARGCTGNRIGDGAARVTRNKPGFCVYSYIHEQVGRLNSPPILLPFL</sequence>
<gene>
    <name evidence="2" type="ORF">HO173_010650</name>
</gene>
<protein>
    <submittedName>
        <fullName evidence="2">Uncharacterized protein</fullName>
    </submittedName>
</protein>
<feature type="region of interest" description="Disordered" evidence="1">
    <location>
        <begin position="1"/>
        <end position="20"/>
    </location>
</feature>
<reference evidence="2 3" key="1">
    <citation type="journal article" date="2020" name="Genomics">
        <title>Complete, high-quality genomes from long-read metagenomic sequencing of two wolf lichen thalli reveals enigmatic genome architecture.</title>
        <authorList>
            <person name="McKenzie S.K."/>
            <person name="Walston R.F."/>
            <person name="Allen J.L."/>
        </authorList>
    </citation>
    <scope>NUCLEOTIDE SEQUENCE [LARGE SCALE GENOMIC DNA]</scope>
    <source>
        <strain evidence="2">WasteWater2</strain>
    </source>
</reference>
<organism evidence="2 3">
    <name type="scientific">Letharia columbiana</name>
    <dbReference type="NCBI Taxonomy" id="112416"/>
    <lineage>
        <taxon>Eukaryota</taxon>
        <taxon>Fungi</taxon>
        <taxon>Dikarya</taxon>
        <taxon>Ascomycota</taxon>
        <taxon>Pezizomycotina</taxon>
        <taxon>Lecanoromycetes</taxon>
        <taxon>OSLEUM clade</taxon>
        <taxon>Lecanoromycetidae</taxon>
        <taxon>Lecanorales</taxon>
        <taxon>Lecanorineae</taxon>
        <taxon>Parmeliaceae</taxon>
        <taxon>Letharia</taxon>
    </lineage>
</organism>
<evidence type="ECO:0000313" key="2">
    <source>
        <dbReference type="EMBL" id="KAF6231150.1"/>
    </source>
</evidence>
<name>A0A8H6L0M2_9LECA</name>
<dbReference type="GeneID" id="59292296"/>
<dbReference type="EMBL" id="JACCJC010000060">
    <property type="protein sequence ID" value="KAF6231150.1"/>
    <property type="molecule type" value="Genomic_DNA"/>
</dbReference>